<dbReference type="GeneID" id="40100861"/>
<reference evidence="1" key="1">
    <citation type="submission" date="2017-10" db="EMBL/GenBank/DDBJ databases">
        <authorList>
            <person name="Banno H."/>
            <person name="Chua N.-H."/>
        </authorList>
    </citation>
    <scope>NUCLEOTIDE SEQUENCE [LARGE SCALE GENOMIC DNA]</scope>
</reference>
<dbReference type="Proteomes" id="UP000240931">
    <property type="component" value="Segment"/>
</dbReference>
<evidence type="ECO:0000313" key="4">
    <source>
        <dbReference type="Proteomes" id="UP000317227"/>
    </source>
</evidence>
<evidence type="ECO:0000313" key="2">
    <source>
        <dbReference type="EMBL" id="VUE36489.1"/>
    </source>
</evidence>
<keyword evidence="3" id="KW-1185">Reference proteome</keyword>
<dbReference type="Proteomes" id="UP000317227">
    <property type="component" value="Segment"/>
</dbReference>
<gene>
    <name evidence="1" type="primary">g443</name>
</gene>
<accession>A0A2C9CY06</accession>
<dbReference type="OrthoDB" id="24456at10239"/>
<organism evidence="1 3">
    <name type="scientific">Yersinia phage fHe-Yen9-04</name>
    <dbReference type="NCBI Taxonomy" id="2052742"/>
    <lineage>
        <taxon>Viruses</taxon>
        <taxon>Duplodnaviria</taxon>
        <taxon>Heunggongvirae</taxon>
        <taxon>Uroviricota</taxon>
        <taxon>Caudoviricetes</taxon>
        <taxon>Eneladusvirus</taxon>
        <taxon>Eneladusvirus Yen904</taxon>
    </lineage>
</organism>
<dbReference type="EMBL" id="LT960551">
    <property type="protein sequence ID" value="SOK58720.1"/>
    <property type="molecule type" value="Genomic_DNA"/>
</dbReference>
<dbReference type="EMBL" id="LR596615">
    <property type="protein sequence ID" value="VUE36489.1"/>
    <property type="molecule type" value="Genomic_DNA"/>
</dbReference>
<sequence>MAKNTITDIGEVERTVNYIKFQISQADEQLAPFANSDKPKICYAHLLEWKKQLQSELYEIRQAQQKARHNNPHK</sequence>
<reference evidence="3" key="2">
    <citation type="submission" date="2017-10" db="EMBL/GenBank/DDBJ databases">
        <authorList>
            <person name="Skurnik M."/>
        </authorList>
    </citation>
    <scope>NUCLEOTIDE SEQUENCE [LARGE SCALE GENOMIC DNA]</scope>
</reference>
<evidence type="ECO:0000313" key="1">
    <source>
        <dbReference type="EMBL" id="SOK58720.1"/>
    </source>
</evidence>
<reference evidence="2 4" key="3">
    <citation type="submission" date="2019-06" db="EMBL/GenBank/DDBJ databases">
        <authorList>
            <person name="Bower L."/>
            <person name="Leinonen R."/>
        </authorList>
    </citation>
    <scope>NUCLEOTIDE SEQUENCE [LARGE SCALE GENOMIC DNA]</scope>
</reference>
<name>A0A2C9CY06_9CAUD</name>
<dbReference type="KEGG" id="vg:40100861"/>
<proteinExistence type="predicted"/>
<evidence type="ECO:0000313" key="3">
    <source>
        <dbReference type="Proteomes" id="UP000240931"/>
    </source>
</evidence>
<protein>
    <submittedName>
        <fullName evidence="1">Uncharacterized protein</fullName>
    </submittedName>
</protein>
<dbReference type="RefSeq" id="YP_009624053.1">
    <property type="nucleotide sequence ID" value="NC_042116.1"/>
</dbReference>